<reference evidence="10" key="1">
    <citation type="submission" date="2020-05" db="UniProtKB">
        <authorList>
            <consortium name="EnsemblMetazoa"/>
        </authorList>
    </citation>
    <scope>IDENTIFICATION</scope>
    <source>
        <strain evidence="10">FUMOZ</strain>
    </source>
</reference>
<dbReference type="GO" id="GO:0005737">
    <property type="term" value="C:cytoplasm"/>
    <property type="evidence" value="ECO:0007669"/>
    <property type="project" value="TreeGrafter"/>
</dbReference>
<evidence type="ECO:0000256" key="6">
    <source>
        <dbReference type="ARBA" id="ARBA00022989"/>
    </source>
</evidence>
<accession>A0A182R221</accession>
<keyword evidence="7 9" id="KW-0472">Membrane</keyword>
<evidence type="ECO:0000256" key="1">
    <source>
        <dbReference type="ARBA" id="ARBA00003156"/>
    </source>
</evidence>
<evidence type="ECO:0008006" key="11">
    <source>
        <dbReference type="Google" id="ProtNLM"/>
    </source>
</evidence>
<evidence type="ECO:0000256" key="2">
    <source>
        <dbReference type="ARBA" id="ARBA00004236"/>
    </source>
</evidence>
<sequence length="495" mass="56640">MGCCRWYLIVGLGLGTAATGLIFFLTWRDIFDILVAEEKSLLPGSALYKEWRRPTMHPSWQFYVYNWSNAQAFLSLPQESSTASFQELGPYAYDEYTEVIDVKFHQGNDTLSYRKRTFFRRSSSDVLPGEITSVNFVALLVSHLARNLDYSLQRELSFLLHSAHQSVAVTRPIGQLLFTGQREPILEEMRKLLCTGKNLGMPCQDERLAYFRTYNVSRRPSEIYSMNVGMHDRSKYGIVRSWGSAMERTERKAFRPCDGFADLTGELFPSRIDRDKAITIVLPDLCRRLTLEFDSEQFVDGIMGYRYTASLIRPFNGEMTEANGMDSCPEASIRLGRYGMLNSNECNGLPLYESEPGSYPGQPDSDKRQLYYVLEPTTGTVLESYIGMTYHTVLRPNEHIALFQNVPELRVPLFRFDRYYRLGETKTAKLRQLLHLLHVGHQAAIGGCIAGVAIVLLAAIYACWRSRKSSKNHNDEYSIIGMQLRNAERNEQLMK</sequence>
<keyword evidence="6 9" id="KW-1133">Transmembrane helix</keyword>
<evidence type="ECO:0000256" key="7">
    <source>
        <dbReference type="ARBA" id="ARBA00023136"/>
    </source>
</evidence>
<comment type="subcellular location">
    <subcellularLocation>
        <location evidence="2">Cell membrane</location>
    </subcellularLocation>
</comment>
<dbReference type="PANTHER" id="PTHR11923">
    <property type="entry name" value="SCAVENGER RECEPTOR CLASS B TYPE-1 SR-B1"/>
    <property type="match status" value="1"/>
</dbReference>
<comment type="similarity">
    <text evidence="3">Belongs to the CD36 family.</text>
</comment>
<protein>
    <recommendedName>
        <fullName evidence="11">Scavenger receptor class B</fullName>
    </recommendedName>
</protein>
<keyword evidence="5 9" id="KW-0812">Transmembrane</keyword>
<evidence type="ECO:0000313" key="10">
    <source>
        <dbReference type="EnsemblMetazoa" id="AFUN000210-PA"/>
    </source>
</evidence>
<dbReference type="VEuPathDB" id="VectorBase:AFUN000210"/>
<dbReference type="InterPro" id="IPR002159">
    <property type="entry name" value="CD36_fam"/>
</dbReference>
<dbReference type="VEuPathDB" id="VectorBase:AFUN2_009209"/>
<proteinExistence type="inferred from homology"/>
<feature type="transmembrane region" description="Helical" evidence="9">
    <location>
        <begin position="7"/>
        <end position="27"/>
    </location>
</feature>
<name>A0A182R221_ANOFN</name>
<dbReference type="GO" id="GO:0005886">
    <property type="term" value="C:plasma membrane"/>
    <property type="evidence" value="ECO:0007669"/>
    <property type="project" value="UniProtKB-SubCell"/>
</dbReference>
<evidence type="ECO:0000256" key="5">
    <source>
        <dbReference type="ARBA" id="ARBA00022692"/>
    </source>
</evidence>
<dbReference type="AlphaFoldDB" id="A0A182R221"/>
<organism evidence="10">
    <name type="scientific">Anopheles funestus</name>
    <name type="common">African malaria mosquito</name>
    <dbReference type="NCBI Taxonomy" id="62324"/>
    <lineage>
        <taxon>Eukaryota</taxon>
        <taxon>Metazoa</taxon>
        <taxon>Ecdysozoa</taxon>
        <taxon>Arthropoda</taxon>
        <taxon>Hexapoda</taxon>
        <taxon>Insecta</taxon>
        <taxon>Pterygota</taxon>
        <taxon>Neoptera</taxon>
        <taxon>Endopterygota</taxon>
        <taxon>Diptera</taxon>
        <taxon>Nematocera</taxon>
        <taxon>Culicoidea</taxon>
        <taxon>Culicidae</taxon>
        <taxon>Anophelinae</taxon>
        <taxon>Anopheles</taxon>
    </lineage>
</organism>
<feature type="transmembrane region" description="Helical" evidence="9">
    <location>
        <begin position="443"/>
        <end position="464"/>
    </location>
</feature>
<evidence type="ECO:0000256" key="4">
    <source>
        <dbReference type="ARBA" id="ARBA00022475"/>
    </source>
</evidence>
<evidence type="ECO:0000256" key="3">
    <source>
        <dbReference type="ARBA" id="ARBA00010532"/>
    </source>
</evidence>
<dbReference type="STRING" id="62324.A0A182R221"/>
<dbReference type="GO" id="GO:0005044">
    <property type="term" value="F:scavenger receptor activity"/>
    <property type="evidence" value="ECO:0007669"/>
    <property type="project" value="TreeGrafter"/>
</dbReference>
<evidence type="ECO:0000256" key="8">
    <source>
        <dbReference type="ARBA" id="ARBA00023180"/>
    </source>
</evidence>
<comment type="function">
    <text evidence="1">Plays an olfactory role that is not restricted to pheromone sensitivity.</text>
</comment>
<keyword evidence="8" id="KW-0325">Glycoprotein</keyword>
<dbReference type="PANTHER" id="PTHR11923:SF114">
    <property type="entry name" value="FI02050P-RELATED"/>
    <property type="match status" value="1"/>
</dbReference>
<keyword evidence="4" id="KW-1003">Cell membrane</keyword>
<evidence type="ECO:0000256" key="9">
    <source>
        <dbReference type="SAM" id="Phobius"/>
    </source>
</evidence>
<dbReference type="Pfam" id="PF01130">
    <property type="entry name" value="CD36"/>
    <property type="match status" value="1"/>
</dbReference>
<dbReference type="EnsemblMetazoa" id="AFUN000210-RA">
    <property type="protein sequence ID" value="AFUN000210-PA"/>
    <property type="gene ID" value="AFUN000210"/>
</dbReference>